<reference evidence="2 3" key="1">
    <citation type="submission" date="2017-04" db="EMBL/GenBank/DDBJ databases">
        <title>Draft genome sequence of Tuber borchii Vittad., a whitish edible truffle.</title>
        <authorList>
            <consortium name="DOE Joint Genome Institute"/>
            <person name="Murat C."/>
            <person name="Kuo A."/>
            <person name="Barry K.W."/>
            <person name="Clum A."/>
            <person name="Dockter R.B."/>
            <person name="Fauchery L."/>
            <person name="Iotti M."/>
            <person name="Kohler A."/>
            <person name="Labutti K."/>
            <person name="Lindquist E.A."/>
            <person name="Lipzen A."/>
            <person name="Ohm R.A."/>
            <person name="Wang M."/>
            <person name="Grigoriev I.V."/>
            <person name="Zambonelli A."/>
            <person name="Martin F.M."/>
        </authorList>
    </citation>
    <scope>NUCLEOTIDE SEQUENCE [LARGE SCALE GENOMIC DNA]</scope>
    <source>
        <strain evidence="2 3">Tbo3840</strain>
    </source>
</reference>
<evidence type="ECO:0000313" key="3">
    <source>
        <dbReference type="Proteomes" id="UP000244722"/>
    </source>
</evidence>
<organism evidence="2 3">
    <name type="scientific">Tuber borchii</name>
    <name type="common">White truffle</name>
    <dbReference type="NCBI Taxonomy" id="42251"/>
    <lineage>
        <taxon>Eukaryota</taxon>
        <taxon>Fungi</taxon>
        <taxon>Dikarya</taxon>
        <taxon>Ascomycota</taxon>
        <taxon>Pezizomycotina</taxon>
        <taxon>Pezizomycetes</taxon>
        <taxon>Pezizales</taxon>
        <taxon>Tuberaceae</taxon>
        <taxon>Tuber</taxon>
    </lineage>
</organism>
<dbReference type="EMBL" id="NESQ01000126">
    <property type="protein sequence ID" value="PUU78247.1"/>
    <property type="molecule type" value="Genomic_DNA"/>
</dbReference>
<feature type="region of interest" description="Disordered" evidence="1">
    <location>
        <begin position="312"/>
        <end position="364"/>
    </location>
</feature>
<feature type="region of interest" description="Disordered" evidence="1">
    <location>
        <begin position="490"/>
        <end position="576"/>
    </location>
</feature>
<feature type="compositionally biased region" description="Acidic residues" evidence="1">
    <location>
        <begin position="505"/>
        <end position="521"/>
    </location>
</feature>
<feature type="compositionally biased region" description="Basic and acidic residues" evidence="1">
    <location>
        <begin position="331"/>
        <end position="345"/>
    </location>
</feature>
<evidence type="ECO:0000256" key="1">
    <source>
        <dbReference type="SAM" id="MobiDB-lite"/>
    </source>
</evidence>
<evidence type="ECO:0000313" key="2">
    <source>
        <dbReference type="EMBL" id="PUU78247.1"/>
    </source>
</evidence>
<feature type="region of interest" description="Disordered" evidence="1">
    <location>
        <begin position="605"/>
        <end position="639"/>
    </location>
</feature>
<feature type="compositionally biased region" description="Polar residues" evidence="1">
    <location>
        <begin position="249"/>
        <end position="264"/>
    </location>
</feature>
<keyword evidence="3" id="KW-1185">Reference proteome</keyword>
<comment type="caution">
    <text evidence="2">The sequence shown here is derived from an EMBL/GenBank/DDBJ whole genome shotgun (WGS) entry which is preliminary data.</text>
</comment>
<feature type="region of interest" description="Disordered" evidence="1">
    <location>
        <begin position="1"/>
        <end position="215"/>
    </location>
</feature>
<gene>
    <name evidence="2" type="ORF">B9Z19DRAFT_1127116</name>
</gene>
<accession>A0A2T6ZS04</accession>
<feature type="compositionally biased region" description="Basic residues" evidence="1">
    <location>
        <begin position="1"/>
        <end position="10"/>
    </location>
</feature>
<feature type="compositionally biased region" description="Basic and acidic residues" evidence="1">
    <location>
        <begin position="233"/>
        <end position="243"/>
    </location>
</feature>
<feature type="compositionally biased region" description="Polar residues" evidence="1">
    <location>
        <begin position="203"/>
        <end position="213"/>
    </location>
</feature>
<protein>
    <submittedName>
        <fullName evidence="2">Uncharacterized protein</fullName>
    </submittedName>
</protein>
<feature type="compositionally biased region" description="Basic residues" evidence="1">
    <location>
        <begin position="113"/>
        <end position="123"/>
    </location>
</feature>
<dbReference type="AlphaFoldDB" id="A0A2T6ZS04"/>
<dbReference type="Proteomes" id="UP000244722">
    <property type="component" value="Unassembled WGS sequence"/>
</dbReference>
<feature type="compositionally biased region" description="Polar residues" evidence="1">
    <location>
        <begin position="538"/>
        <end position="556"/>
    </location>
</feature>
<feature type="compositionally biased region" description="Polar residues" evidence="1">
    <location>
        <begin position="312"/>
        <end position="324"/>
    </location>
</feature>
<sequence length="639" mass="70013">MPVTRSKKRRPSDVDLGGRGSPYPRKKNRQGTNPPPKPSRLLGGNTALGFREPRGYNRSGSFYDRRSPQRGLDDTYRPRPTWGSYGLDSSRFEDSRAAASQPVTSSLEGSVRPRGRSPIRRYHQLGASDERGVGRATRKPLPDHRDHNGIPNDARSWSPRPRDRTDGPAGPYRFRDGNSRSPPHAGKGIETEAPNGPPFCNTRARNPSQSSLTHNRDFLDLARGLSGFSLTKESPKLLPESHDLGQPTKELSSLGENSNVTNLPERSLTHDRDFLDLARGLSRFSLTKDSFKLPESHDLDQPTKELSLLGENNNVTSSAGSQPDINVPHLRGRESPPEDTSHSCDSRSPSPHRLCSQREGGSSRLEESRVLPVLFYESPVLKLKHDFFLPESASADRELYVKAGTPGELCALKSDSAPSPGPSDSTWRTANFTPSNWELVHGRARQAKNRASAALLPDNVPLFGPKIRTSRKGKFRGSLEEYDQMLLDKEKTEHDDDPTFPTGSWEDDDSTSSSSEGEDYDITSLKNTLVFEEGLPRSKSQWGTPPGGETQTQSKSGPLAEDTHCASGVPDGGACGIEPTKKLAMARGKQLRPELVQAIALLRASRSQSVHPERECGGGQLPLASEGPPDSTRYCSGDL</sequence>
<feature type="compositionally biased region" description="Basic and acidic residues" evidence="1">
    <location>
        <begin position="63"/>
        <end position="77"/>
    </location>
</feature>
<name>A0A2T6ZS04_TUBBO</name>
<proteinExistence type="predicted"/>
<feature type="region of interest" description="Disordered" evidence="1">
    <location>
        <begin position="232"/>
        <end position="270"/>
    </location>
</feature>